<evidence type="ECO:0000313" key="2">
    <source>
        <dbReference type="Proteomes" id="UP001162992"/>
    </source>
</evidence>
<keyword evidence="2" id="KW-1185">Reference proteome</keyword>
<sequence length="101" mass="10708">MFVLRIEEAEGNSRNGLVIKDDDGGGGGGNALVALKGDSEGVGVGGKRERELVGREEERGDSREGICGRLNNANGIRHWGSFCLLRGLCQPFHELCLAAAI</sequence>
<gene>
    <name evidence="1" type="ORF">O6H91_04G043400</name>
</gene>
<reference evidence="2" key="1">
    <citation type="journal article" date="2024" name="Proc. Natl. Acad. Sci. U.S.A.">
        <title>Extraordinary preservation of gene collinearity over three hundred million years revealed in homosporous lycophytes.</title>
        <authorList>
            <person name="Li C."/>
            <person name="Wickell D."/>
            <person name="Kuo L.Y."/>
            <person name="Chen X."/>
            <person name="Nie B."/>
            <person name="Liao X."/>
            <person name="Peng D."/>
            <person name="Ji J."/>
            <person name="Jenkins J."/>
            <person name="Williams M."/>
            <person name="Shu S."/>
            <person name="Plott C."/>
            <person name="Barry K."/>
            <person name="Rajasekar S."/>
            <person name="Grimwood J."/>
            <person name="Han X."/>
            <person name="Sun S."/>
            <person name="Hou Z."/>
            <person name="He W."/>
            <person name="Dai G."/>
            <person name="Sun C."/>
            <person name="Schmutz J."/>
            <person name="Leebens-Mack J.H."/>
            <person name="Li F.W."/>
            <person name="Wang L."/>
        </authorList>
    </citation>
    <scope>NUCLEOTIDE SEQUENCE [LARGE SCALE GENOMIC DNA]</scope>
    <source>
        <strain evidence="2">cv. PW_Plant_1</strain>
    </source>
</reference>
<name>A0ACC2DW88_DIPCM</name>
<dbReference type="EMBL" id="CM055095">
    <property type="protein sequence ID" value="KAJ7558506.1"/>
    <property type="molecule type" value="Genomic_DNA"/>
</dbReference>
<accession>A0ACC2DW88</accession>
<evidence type="ECO:0000313" key="1">
    <source>
        <dbReference type="EMBL" id="KAJ7558506.1"/>
    </source>
</evidence>
<comment type="caution">
    <text evidence="1">The sequence shown here is derived from an EMBL/GenBank/DDBJ whole genome shotgun (WGS) entry which is preliminary data.</text>
</comment>
<organism evidence="1 2">
    <name type="scientific">Diphasiastrum complanatum</name>
    <name type="common">Issler's clubmoss</name>
    <name type="synonym">Lycopodium complanatum</name>
    <dbReference type="NCBI Taxonomy" id="34168"/>
    <lineage>
        <taxon>Eukaryota</taxon>
        <taxon>Viridiplantae</taxon>
        <taxon>Streptophyta</taxon>
        <taxon>Embryophyta</taxon>
        <taxon>Tracheophyta</taxon>
        <taxon>Lycopodiopsida</taxon>
        <taxon>Lycopodiales</taxon>
        <taxon>Lycopodiaceae</taxon>
        <taxon>Lycopodioideae</taxon>
        <taxon>Diphasiastrum</taxon>
    </lineage>
</organism>
<proteinExistence type="predicted"/>
<dbReference type="Proteomes" id="UP001162992">
    <property type="component" value="Chromosome 4"/>
</dbReference>
<protein>
    <submittedName>
        <fullName evidence="1">Uncharacterized protein</fullName>
    </submittedName>
</protein>